<evidence type="ECO:0000313" key="6">
    <source>
        <dbReference type="EMBL" id="SPU57698.1"/>
    </source>
</evidence>
<comment type="function">
    <text evidence="5">Plays a role in cell envelope biogenesis, maintenance of cell envelope integrity and membrane homeostasis.</text>
</comment>
<keyword evidence="2 5" id="KW-0812">Transmembrane</keyword>
<evidence type="ECO:0000256" key="3">
    <source>
        <dbReference type="ARBA" id="ARBA00022989"/>
    </source>
</evidence>
<evidence type="ECO:0000313" key="7">
    <source>
        <dbReference type="Proteomes" id="UP000251186"/>
    </source>
</evidence>
<dbReference type="RefSeq" id="WP_112863932.1">
    <property type="nucleotide sequence ID" value="NZ_UAQP01000032.1"/>
</dbReference>
<evidence type="ECO:0000256" key="1">
    <source>
        <dbReference type="ARBA" id="ARBA00022475"/>
    </source>
</evidence>
<dbReference type="EMBL" id="UAQP01000032">
    <property type="protein sequence ID" value="SPU57698.1"/>
    <property type="molecule type" value="Genomic_DNA"/>
</dbReference>
<feature type="transmembrane region" description="Helical" evidence="5">
    <location>
        <begin position="156"/>
        <end position="178"/>
    </location>
</feature>
<dbReference type="GO" id="GO:0005886">
    <property type="term" value="C:plasma membrane"/>
    <property type="evidence" value="ECO:0007669"/>
    <property type="project" value="UniProtKB-SubCell"/>
</dbReference>
<keyword evidence="4 5" id="KW-0472">Membrane</keyword>
<dbReference type="PANTHER" id="PTHR36917:SF1">
    <property type="entry name" value="INNER MEMBRANE-SPANNING PROTEIN YCIB"/>
    <property type="match status" value="1"/>
</dbReference>
<keyword evidence="1 5" id="KW-1003">Cell membrane</keyword>
<dbReference type="InterPro" id="IPR006008">
    <property type="entry name" value="YciB"/>
</dbReference>
<feature type="transmembrane region" description="Helical" evidence="5">
    <location>
        <begin position="57"/>
        <end position="75"/>
    </location>
</feature>
<feature type="transmembrane region" description="Helical" evidence="5">
    <location>
        <begin position="27"/>
        <end position="45"/>
    </location>
</feature>
<evidence type="ECO:0000256" key="5">
    <source>
        <dbReference type="HAMAP-Rule" id="MF_00189"/>
    </source>
</evidence>
<protein>
    <recommendedName>
        <fullName evidence="5">Inner membrane-spanning protein YciB</fullName>
    </recommendedName>
</protein>
<dbReference type="PANTHER" id="PTHR36917">
    <property type="entry name" value="INTRACELLULAR SEPTATION PROTEIN A-RELATED"/>
    <property type="match status" value="1"/>
</dbReference>
<accession>A0A2X1BNI9</accession>
<sequence>MQDFIPVVAFIGAYVSARVLGYAEQAMYVATAALMLVSAVQLLWMKLRNTAIEKRHWLTVLVIWVLGVLTLAVHNDLFIKFKPTVLNIAIAAVFLGSQYVGRENLTKKMLHSAFDMPEHLWTRLNVAWVIFFLFEGALNVFVALNFSNDIYVSFKFFGLMGLTIVFLIAQFVLLRAYLRKDKEGENE</sequence>
<evidence type="ECO:0000256" key="4">
    <source>
        <dbReference type="ARBA" id="ARBA00023136"/>
    </source>
</evidence>
<name>A0A2X1BNI9_BREVE</name>
<dbReference type="HAMAP" id="MF_00189">
    <property type="entry name" value="YciB"/>
    <property type="match status" value="1"/>
</dbReference>
<dbReference type="Pfam" id="PF04279">
    <property type="entry name" value="IspA"/>
    <property type="match status" value="1"/>
</dbReference>
<reference evidence="6 7" key="1">
    <citation type="submission" date="2018-06" db="EMBL/GenBank/DDBJ databases">
        <authorList>
            <consortium name="Pathogen Informatics"/>
            <person name="Doyle S."/>
        </authorList>
    </citation>
    <scope>NUCLEOTIDE SEQUENCE [LARGE SCALE GENOMIC DNA]</scope>
    <source>
        <strain evidence="6 7">NCTC11166</strain>
    </source>
</reference>
<organism evidence="6 7">
    <name type="scientific">Brevundimonas vesicularis</name>
    <name type="common">Pseudomonas vesicularis</name>
    <dbReference type="NCBI Taxonomy" id="41276"/>
    <lineage>
        <taxon>Bacteria</taxon>
        <taxon>Pseudomonadati</taxon>
        <taxon>Pseudomonadota</taxon>
        <taxon>Alphaproteobacteria</taxon>
        <taxon>Caulobacterales</taxon>
        <taxon>Caulobacteraceae</taxon>
        <taxon>Brevundimonas</taxon>
    </lineage>
</organism>
<keyword evidence="5" id="KW-0997">Cell inner membrane</keyword>
<dbReference type="Proteomes" id="UP000251186">
    <property type="component" value="Unassembled WGS sequence"/>
</dbReference>
<evidence type="ECO:0000256" key="2">
    <source>
        <dbReference type="ARBA" id="ARBA00022692"/>
    </source>
</evidence>
<comment type="similarity">
    <text evidence="5">Belongs to the YciB family.</text>
</comment>
<feature type="transmembrane region" description="Helical" evidence="5">
    <location>
        <begin position="81"/>
        <end position="100"/>
    </location>
</feature>
<dbReference type="AlphaFoldDB" id="A0A2X1BNI9"/>
<feature type="transmembrane region" description="Helical" evidence="5">
    <location>
        <begin position="120"/>
        <end position="144"/>
    </location>
</feature>
<gene>
    <name evidence="6" type="primary">yciB_2</name>
    <name evidence="5" type="synonym">yciB</name>
    <name evidence="6" type="ORF">NCTC11166_03407</name>
</gene>
<proteinExistence type="inferred from homology"/>
<comment type="subcellular location">
    <subcellularLocation>
        <location evidence="5">Cell inner membrane</location>
        <topology evidence="5">Multi-pass membrane protein</topology>
    </subcellularLocation>
</comment>
<keyword evidence="3 5" id="KW-1133">Transmembrane helix</keyword>